<dbReference type="PROSITE" id="PS50109">
    <property type="entry name" value="HIS_KIN"/>
    <property type="match status" value="1"/>
</dbReference>
<dbReference type="InterPro" id="IPR003594">
    <property type="entry name" value="HATPase_dom"/>
</dbReference>
<dbReference type="PRINTS" id="PR00344">
    <property type="entry name" value="BCTRLSENSOR"/>
</dbReference>
<protein>
    <recommendedName>
        <fullName evidence="3">histidine kinase</fullName>
        <ecNumber evidence="3">2.7.13.3</ecNumber>
    </recommendedName>
</protein>
<reference evidence="16 17" key="1">
    <citation type="submission" date="2016-10" db="EMBL/GenBank/DDBJ databases">
        <authorList>
            <person name="de Groot N.N."/>
        </authorList>
    </citation>
    <scope>NUCLEOTIDE SEQUENCE [LARGE SCALE GENOMIC DNA]</scope>
    <source>
        <strain evidence="16 17">CGMCC 1.9156</strain>
    </source>
</reference>
<dbReference type="InterPro" id="IPR050736">
    <property type="entry name" value="Sensor_HK_Regulatory"/>
</dbReference>
<dbReference type="SUPFAM" id="SSF55785">
    <property type="entry name" value="PYP-like sensor domain (PAS domain)"/>
    <property type="match status" value="1"/>
</dbReference>
<dbReference type="STRING" id="655355.SAMN05216283_109147"/>
<dbReference type="PANTHER" id="PTHR43711">
    <property type="entry name" value="TWO-COMPONENT HISTIDINE KINASE"/>
    <property type="match status" value="1"/>
</dbReference>
<dbReference type="EMBL" id="FONW01000009">
    <property type="protein sequence ID" value="SFF56960.1"/>
    <property type="molecule type" value="Genomic_DNA"/>
</dbReference>
<dbReference type="InterPro" id="IPR003661">
    <property type="entry name" value="HisK_dim/P_dom"/>
</dbReference>
<feature type="transmembrane region" description="Helical" evidence="13">
    <location>
        <begin position="108"/>
        <end position="127"/>
    </location>
</feature>
<dbReference type="InterPro" id="IPR013767">
    <property type="entry name" value="PAS_fold"/>
</dbReference>
<keyword evidence="10" id="KW-0902">Two-component regulatory system</keyword>
<feature type="domain" description="Histidine kinase" evidence="14">
    <location>
        <begin position="468"/>
        <end position="687"/>
    </location>
</feature>
<keyword evidence="12" id="KW-0175">Coiled coil</keyword>
<gene>
    <name evidence="16" type="ORF">SAMN05216283_109147</name>
</gene>
<dbReference type="AlphaFoldDB" id="A0A1I2JSR1"/>
<accession>A0A1I2JSR1</accession>
<comment type="subcellular location">
    <subcellularLocation>
        <location evidence="2">Cell membrane</location>
    </subcellularLocation>
</comment>
<feature type="domain" description="PAS" evidence="15">
    <location>
        <begin position="330"/>
        <end position="401"/>
    </location>
</feature>
<dbReference type="CDD" id="cd00130">
    <property type="entry name" value="PAS"/>
    <property type="match status" value="1"/>
</dbReference>
<dbReference type="FunFam" id="3.30.565.10:FF:000023">
    <property type="entry name" value="PAS domain-containing sensor histidine kinase"/>
    <property type="match status" value="1"/>
</dbReference>
<evidence type="ECO:0000313" key="16">
    <source>
        <dbReference type="EMBL" id="SFF56960.1"/>
    </source>
</evidence>
<keyword evidence="13" id="KW-1133">Transmembrane helix</keyword>
<dbReference type="EC" id="2.7.13.3" evidence="3"/>
<dbReference type="InterPro" id="IPR005467">
    <property type="entry name" value="His_kinase_dom"/>
</dbReference>
<evidence type="ECO:0000256" key="2">
    <source>
        <dbReference type="ARBA" id="ARBA00004236"/>
    </source>
</evidence>
<dbReference type="NCBIfam" id="TIGR00229">
    <property type="entry name" value="sensory_box"/>
    <property type="match status" value="1"/>
</dbReference>
<feature type="coiled-coil region" evidence="12">
    <location>
        <begin position="441"/>
        <end position="468"/>
    </location>
</feature>
<feature type="transmembrane region" description="Helical" evidence="13">
    <location>
        <begin position="170"/>
        <end position="190"/>
    </location>
</feature>
<keyword evidence="4" id="KW-1003">Cell membrane</keyword>
<dbReference type="PROSITE" id="PS50112">
    <property type="entry name" value="PAS"/>
    <property type="match status" value="1"/>
</dbReference>
<keyword evidence="7" id="KW-0547">Nucleotide-binding</keyword>
<dbReference type="RefSeq" id="WP_093920827.1">
    <property type="nucleotide sequence ID" value="NZ_FONW01000009.1"/>
</dbReference>
<feature type="transmembrane region" description="Helical" evidence="13">
    <location>
        <begin position="55"/>
        <end position="72"/>
    </location>
</feature>
<evidence type="ECO:0000256" key="10">
    <source>
        <dbReference type="ARBA" id="ARBA00023012"/>
    </source>
</evidence>
<dbReference type="SMART" id="SM00387">
    <property type="entry name" value="HATPase_c"/>
    <property type="match status" value="1"/>
</dbReference>
<feature type="transmembrane region" description="Helical" evidence="13">
    <location>
        <begin position="79"/>
        <end position="96"/>
    </location>
</feature>
<evidence type="ECO:0000256" key="4">
    <source>
        <dbReference type="ARBA" id="ARBA00022475"/>
    </source>
</evidence>
<feature type="transmembrane region" description="Helical" evidence="13">
    <location>
        <begin position="134"/>
        <end position="150"/>
    </location>
</feature>
<dbReference type="CDD" id="cd16922">
    <property type="entry name" value="HATPase_EvgS-ArcB-TorS-like"/>
    <property type="match status" value="1"/>
</dbReference>
<dbReference type="SUPFAM" id="SSF55874">
    <property type="entry name" value="ATPase domain of HSP90 chaperone/DNA topoisomerase II/histidine kinase"/>
    <property type="match status" value="1"/>
</dbReference>
<dbReference type="Pfam" id="PF00989">
    <property type="entry name" value="PAS"/>
    <property type="match status" value="1"/>
</dbReference>
<dbReference type="InterPro" id="IPR000014">
    <property type="entry name" value="PAS"/>
</dbReference>
<dbReference type="GO" id="GO:0000155">
    <property type="term" value="F:phosphorelay sensor kinase activity"/>
    <property type="evidence" value="ECO:0007669"/>
    <property type="project" value="InterPro"/>
</dbReference>
<keyword evidence="17" id="KW-1185">Reference proteome</keyword>
<evidence type="ECO:0000256" key="5">
    <source>
        <dbReference type="ARBA" id="ARBA00022553"/>
    </source>
</evidence>
<dbReference type="Pfam" id="PF02518">
    <property type="entry name" value="HATPase_c"/>
    <property type="match status" value="1"/>
</dbReference>
<evidence type="ECO:0000256" key="7">
    <source>
        <dbReference type="ARBA" id="ARBA00022741"/>
    </source>
</evidence>
<evidence type="ECO:0000256" key="9">
    <source>
        <dbReference type="ARBA" id="ARBA00022840"/>
    </source>
</evidence>
<dbReference type="InterPro" id="IPR004358">
    <property type="entry name" value="Sig_transdc_His_kin-like_C"/>
</dbReference>
<dbReference type="Gene3D" id="3.30.450.20">
    <property type="entry name" value="PAS domain"/>
    <property type="match status" value="1"/>
</dbReference>
<dbReference type="InterPro" id="IPR036890">
    <property type="entry name" value="HATPase_C_sf"/>
</dbReference>
<dbReference type="GO" id="GO:0005886">
    <property type="term" value="C:plasma membrane"/>
    <property type="evidence" value="ECO:0007669"/>
    <property type="project" value="UniProtKB-SubCell"/>
</dbReference>
<name>A0A1I2JSR1_9BACT</name>
<feature type="transmembrane region" description="Helical" evidence="13">
    <location>
        <begin position="24"/>
        <end position="49"/>
    </location>
</feature>
<evidence type="ECO:0000259" key="14">
    <source>
        <dbReference type="PROSITE" id="PS50109"/>
    </source>
</evidence>
<dbReference type="Pfam" id="PF00512">
    <property type="entry name" value="HisKA"/>
    <property type="match status" value="1"/>
</dbReference>
<evidence type="ECO:0000256" key="1">
    <source>
        <dbReference type="ARBA" id="ARBA00000085"/>
    </source>
</evidence>
<keyword evidence="9" id="KW-0067">ATP-binding</keyword>
<dbReference type="PANTHER" id="PTHR43711:SF26">
    <property type="entry name" value="SENSOR HISTIDINE KINASE RCSC"/>
    <property type="match status" value="1"/>
</dbReference>
<proteinExistence type="predicted"/>
<evidence type="ECO:0000313" key="17">
    <source>
        <dbReference type="Proteomes" id="UP000198964"/>
    </source>
</evidence>
<evidence type="ECO:0000256" key="3">
    <source>
        <dbReference type="ARBA" id="ARBA00012438"/>
    </source>
</evidence>
<dbReference type="GO" id="GO:0005524">
    <property type="term" value="F:ATP binding"/>
    <property type="evidence" value="ECO:0007669"/>
    <property type="project" value="UniProtKB-KW"/>
</dbReference>
<dbReference type="InterPro" id="IPR035965">
    <property type="entry name" value="PAS-like_dom_sf"/>
</dbReference>
<keyword evidence="11 13" id="KW-0472">Membrane</keyword>
<organism evidence="16 17">
    <name type="scientific">Sunxiuqinia elliptica</name>
    <dbReference type="NCBI Taxonomy" id="655355"/>
    <lineage>
        <taxon>Bacteria</taxon>
        <taxon>Pseudomonadati</taxon>
        <taxon>Bacteroidota</taxon>
        <taxon>Bacteroidia</taxon>
        <taxon>Marinilabiliales</taxon>
        <taxon>Prolixibacteraceae</taxon>
        <taxon>Sunxiuqinia</taxon>
    </lineage>
</organism>
<dbReference type="Gene3D" id="3.30.565.10">
    <property type="entry name" value="Histidine kinase-like ATPase, C-terminal domain"/>
    <property type="match status" value="1"/>
</dbReference>
<keyword evidence="8" id="KW-0418">Kinase</keyword>
<dbReference type="SMART" id="SM00091">
    <property type="entry name" value="PAS"/>
    <property type="match status" value="1"/>
</dbReference>
<evidence type="ECO:0000259" key="15">
    <source>
        <dbReference type="PROSITE" id="PS50112"/>
    </source>
</evidence>
<evidence type="ECO:0000256" key="13">
    <source>
        <dbReference type="SAM" id="Phobius"/>
    </source>
</evidence>
<evidence type="ECO:0000256" key="8">
    <source>
        <dbReference type="ARBA" id="ARBA00022777"/>
    </source>
</evidence>
<dbReference type="Proteomes" id="UP000198964">
    <property type="component" value="Unassembled WGS sequence"/>
</dbReference>
<keyword evidence="5" id="KW-0597">Phosphoprotein</keyword>
<evidence type="ECO:0000256" key="6">
    <source>
        <dbReference type="ARBA" id="ARBA00022679"/>
    </source>
</evidence>
<comment type="catalytic activity">
    <reaction evidence="1">
        <text>ATP + protein L-histidine = ADP + protein N-phospho-L-histidine.</text>
        <dbReference type="EC" id="2.7.13.3"/>
    </reaction>
</comment>
<keyword evidence="13" id="KW-0812">Transmembrane</keyword>
<dbReference type="SUPFAM" id="SSF47384">
    <property type="entry name" value="Homodimeric domain of signal transducing histidine kinase"/>
    <property type="match status" value="1"/>
</dbReference>
<sequence>MLKSVYQFITKPYLLDSSEDKRKIVGLHVILFLGLVYALADFTVSITGYNLNECIPANVSMITICLIGLYCLRIGRPSIAVNTFFLIPFVIYFYFISSQYSVFPIKSSIPYTVWFLVPSFLFILLFSKKSAQKLAIYYGISLIAVAFHLYKATRLGEATGLYWPTQELILNPLVIISLAFAATFLVAVNFELNIKELRIKTEATDAQINKTVKSFQQGILHMQIERDEMNNAVGLQIRKTNPAFQKMFKVNARELHNIEADVVFPKVFRNSFDWNNHFLHKKGRRATEIHVEHLEKWVEVYTLTPSPDQITAIFYDRTSCNQTITSLEESRKRYKVLLEAIPDIFFIIDKDGTYMDFVIKESEMVQINADDIIGNSIFEVGFSEKMSRKIFQCIQDAIHRDTIETIEYALEVEKGTAMFEMRIARLDDHSVISIARDITKRKVAEIRLEEAKQKAEEADQLKSAFLANISHEIRTPMNAIIGFSKMIGSPDFDIEEKNRFIDIIISNGKLLMEMINDMISLSKIESNQVTVKESFCKVNDLMVELYREYSFDLTSKPIRLKLSNQNANPKFGVTTDPFLLNEILKKLLDNAVKFTNEGEIEFGYRMEGKDKLQFFVNDTGIGIDEEQIKRIFERFHQIDNKTTRKYEGTGLGLAIAQHYTKLLGGEIKVKSEIDRGSEFTFSVPFKNGDGLLQIVR</sequence>
<evidence type="ECO:0000256" key="12">
    <source>
        <dbReference type="SAM" id="Coils"/>
    </source>
</evidence>
<evidence type="ECO:0000256" key="11">
    <source>
        <dbReference type="ARBA" id="ARBA00023136"/>
    </source>
</evidence>
<dbReference type="GO" id="GO:0006355">
    <property type="term" value="P:regulation of DNA-templated transcription"/>
    <property type="evidence" value="ECO:0007669"/>
    <property type="project" value="InterPro"/>
</dbReference>
<dbReference type="InterPro" id="IPR036097">
    <property type="entry name" value="HisK_dim/P_sf"/>
</dbReference>
<dbReference type="CDD" id="cd00082">
    <property type="entry name" value="HisKA"/>
    <property type="match status" value="1"/>
</dbReference>
<dbReference type="Gene3D" id="1.10.287.130">
    <property type="match status" value="1"/>
</dbReference>
<keyword evidence="6" id="KW-0808">Transferase</keyword>
<dbReference type="SMART" id="SM00388">
    <property type="entry name" value="HisKA"/>
    <property type="match status" value="1"/>
</dbReference>